<sequence>MPKDIKNGGNEVVATIGYPGVLLKRLQGVFFEGFFQVYCIYDIYKGVFDGGGAIKSPKKLI</sequence>
<dbReference type="Proteomes" id="UP000244956">
    <property type="component" value="Unassembled WGS sequence"/>
</dbReference>
<gene>
    <name evidence="1" type="ORF">DDZ16_16445</name>
</gene>
<name>A0A2U2B5A1_9BACT</name>
<comment type="caution">
    <text evidence="1">The sequence shown here is derived from an EMBL/GenBank/DDBJ whole genome shotgun (WGS) entry which is preliminary data.</text>
</comment>
<evidence type="ECO:0000313" key="1">
    <source>
        <dbReference type="EMBL" id="PWD98225.1"/>
    </source>
</evidence>
<evidence type="ECO:0000313" key="2">
    <source>
        <dbReference type="Proteomes" id="UP000244956"/>
    </source>
</evidence>
<proteinExistence type="predicted"/>
<organism evidence="1 2">
    <name type="scientific">Marinilabilia rubra</name>
    <dbReference type="NCBI Taxonomy" id="2162893"/>
    <lineage>
        <taxon>Bacteria</taxon>
        <taxon>Pseudomonadati</taxon>
        <taxon>Bacteroidota</taxon>
        <taxon>Bacteroidia</taxon>
        <taxon>Marinilabiliales</taxon>
        <taxon>Marinilabiliaceae</taxon>
        <taxon>Marinilabilia</taxon>
    </lineage>
</organism>
<keyword evidence="2" id="KW-1185">Reference proteome</keyword>
<reference evidence="1 2" key="1">
    <citation type="submission" date="2018-05" db="EMBL/GenBank/DDBJ databases">
        <title>Marinilabilia rubrum sp. nov., isolated from saltern sediment.</title>
        <authorList>
            <person name="Zhang R."/>
        </authorList>
    </citation>
    <scope>NUCLEOTIDE SEQUENCE [LARGE SCALE GENOMIC DNA]</scope>
    <source>
        <strain evidence="1 2">WTE16</strain>
    </source>
</reference>
<protein>
    <submittedName>
        <fullName evidence="1">Uncharacterized protein</fullName>
    </submittedName>
</protein>
<dbReference type="AlphaFoldDB" id="A0A2U2B5A1"/>
<accession>A0A2U2B5A1</accession>
<dbReference type="EMBL" id="QEWP01000017">
    <property type="protein sequence ID" value="PWD98225.1"/>
    <property type="molecule type" value="Genomic_DNA"/>
</dbReference>